<gene>
    <name evidence="1" type="ORF">P353_11830</name>
</gene>
<reference evidence="1 2" key="1">
    <citation type="submission" date="2013-09" db="EMBL/GenBank/DDBJ databases">
        <title>High correlation between genotypes and phenotypes of environmental bacteria Comamonas testosteroni strains.</title>
        <authorList>
            <person name="Liu L."/>
            <person name="Zhu W."/>
            <person name="Xia X."/>
            <person name="Xu B."/>
            <person name="Luo M."/>
            <person name="Wang G."/>
        </authorList>
    </citation>
    <scope>NUCLEOTIDE SEQUENCE [LARGE SCALE GENOMIC DNA]</scope>
    <source>
        <strain evidence="1 2">JL40</strain>
    </source>
</reference>
<organism evidence="1 2">
    <name type="scientific">Comamonas testosteroni</name>
    <name type="common">Pseudomonas testosteroni</name>
    <dbReference type="NCBI Taxonomy" id="285"/>
    <lineage>
        <taxon>Bacteria</taxon>
        <taxon>Pseudomonadati</taxon>
        <taxon>Pseudomonadota</taxon>
        <taxon>Betaproteobacteria</taxon>
        <taxon>Burkholderiales</taxon>
        <taxon>Comamonadaceae</taxon>
        <taxon>Comamonas</taxon>
    </lineage>
</organism>
<comment type="caution">
    <text evidence="1">The sequence shown here is derived from an EMBL/GenBank/DDBJ whole genome shotgun (WGS) entry which is preliminary data.</text>
</comment>
<sequence length="66" mass="7187">MLEQAVSRHLCCNHIIQKHAGRKCQVHSVPYHLIGLGIDGAEQLWRDLESAGIVSMPQAAGPKISS</sequence>
<name>A0A096HMV4_COMTE</name>
<accession>A0A096HMV4</accession>
<proteinExistence type="predicted"/>
<dbReference type="AlphaFoldDB" id="A0A096HMV4"/>
<evidence type="ECO:0000313" key="2">
    <source>
        <dbReference type="Proteomes" id="UP000029553"/>
    </source>
</evidence>
<protein>
    <submittedName>
        <fullName evidence="1">Uncharacterized protein</fullName>
    </submittedName>
</protein>
<evidence type="ECO:0000313" key="1">
    <source>
        <dbReference type="EMBL" id="KGH30272.1"/>
    </source>
</evidence>
<dbReference type="EMBL" id="AWOR01000045">
    <property type="protein sequence ID" value="KGH30272.1"/>
    <property type="molecule type" value="Genomic_DNA"/>
</dbReference>
<dbReference type="Proteomes" id="UP000029553">
    <property type="component" value="Unassembled WGS sequence"/>
</dbReference>